<evidence type="ECO:0000256" key="1">
    <source>
        <dbReference type="ARBA" id="ARBA00012513"/>
    </source>
</evidence>
<evidence type="ECO:0000256" key="7">
    <source>
        <dbReference type="ARBA" id="ARBA00022840"/>
    </source>
</evidence>
<comment type="catalytic activity">
    <reaction evidence="8">
        <text>L-threonyl-[protein] + ATP = O-phospho-L-threonyl-[protein] + ADP + H(+)</text>
        <dbReference type="Rhea" id="RHEA:46608"/>
        <dbReference type="Rhea" id="RHEA-COMP:11060"/>
        <dbReference type="Rhea" id="RHEA-COMP:11605"/>
        <dbReference type="ChEBI" id="CHEBI:15378"/>
        <dbReference type="ChEBI" id="CHEBI:30013"/>
        <dbReference type="ChEBI" id="CHEBI:30616"/>
        <dbReference type="ChEBI" id="CHEBI:61977"/>
        <dbReference type="ChEBI" id="CHEBI:456216"/>
        <dbReference type="EC" id="2.7.11.1"/>
    </reaction>
</comment>
<feature type="compositionally biased region" description="Polar residues" evidence="11">
    <location>
        <begin position="924"/>
        <end position="938"/>
    </location>
</feature>
<feature type="region of interest" description="Disordered" evidence="11">
    <location>
        <begin position="534"/>
        <end position="563"/>
    </location>
</feature>
<dbReference type="InterPro" id="IPR011009">
    <property type="entry name" value="Kinase-like_dom_sf"/>
</dbReference>
<dbReference type="Gene3D" id="3.30.200.20">
    <property type="entry name" value="Phosphorylase Kinase, domain 1"/>
    <property type="match status" value="2"/>
</dbReference>
<feature type="compositionally biased region" description="Basic residues" evidence="11">
    <location>
        <begin position="730"/>
        <end position="749"/>
    </location>
</feature>
<keyword evidence="6 14" id="KW-0418">Kinase</keyword>
<evidence type="ECO:0000259" key="13">
    <source>
        <dbReference type="PROSITE" id="PS51285"/>
    </source>
</evidence>
<dbReference type="PROSITE" id="PS00108">
    <property type="entry name" value="PROTEIN_KINASE_ST"/>
    <property type="match status" value="1"/>
</dbReference>
<dbReference type="InterPro" id="IPR050236">
    <property type="entry name" value="Ser_Thr_kinase_AGC"/>
</dbReference>
<dbReference type="PANTHER" id="PTHR24356">
    <property type="entry name" value="SERINE/THREONINE-PROTEIN KINASE"/>
    <property type="match status" value="1"/>
</dbReference>
<keyword evidence="4 14" id="KW-0808">Transferase</keyword>
<evidence type="ECO:0000256" key="5">
    <source>
        <dbReference type="ARBA" id="ARBA00022741"/>
    </source>
</evidence>
<evidence type="ECO:0000256" key="11">
    <source>
        <dbReference type="SAM" id="MobiDB-lite"/>
    </source>
</evidence>
<keyword evidence="3" id="KW-0597">Phosphoprotein</keyword>
<feature type="domain" description="AGC-kinase C-terminal" evidence="13">
    <location>
        <begin position="427"/>
        <end position="503"/>
    </location>
</feature>
<feature type="domain" description="Protein kinase" evidence="12">
    <location>
        <begin position="88"/>
        <end position="424"/>
    </location>
</feature>
<evidence type="ECO:0000256" key="10">
    <source>
        <dbReference type="PROSITE-ProRule" id="PRU10141"/>
    </source>
</evidence>
<dbReference type="EC" id="2.7.11.1" evidence="1"/>
<feature type="compositionally biased region" description="Low complexity" evidence="11">
    <location>
        <begin position="1027"/>
        <end position="1039"/>
    </location>
</feature>
<dbReference type="Gene3D" id="1.10.510.10">
    <property type="entry name" value="Transferase(Phosphotransferase) domain 1"/>
    <property type="match status" value="2"/>
</dbReference>
<feature type="region of interest" description="Disordered" evidence="11">
    <location>
        <begin position="730"/>
        <end position="1045"/>
    </location>
</feature>
<dbReference type="Pfam" id="PF00069">
    <property type="entry name" value="Pkinase"/>
    <property type="match status" value="2"/>
</dbReference>
<feature type="compositionally biased region" description="Basic and acidic residues" evidence="11">
    <location>
        <begin position="969"/>
        <end position="978"/>
    </location>
</feature>
<dbReference type="SMART" id="SM00220">
    <property type="entry name" value="S_TKc"/>
    <property type="match status" value="1"/>
</dbReference>
<dbReference type="Proteomes" id="UP001281761">
    <property type="component" value="Unassembled WGS sequence"/>
</dbReference>
<dbReference type="InterPro" id="IPR000719">
    <property type="entry name" value="Prot_kinase_dom"/>
</dbReference>
<evidence type="ECO:0000256" key="2">
    <source>
        <dbReference type="ARBA" id="ARBA00022527"/>
    </source>
</evidence>
<dbReference type="PANTHER" id="PTHR24356:SF417">
    <property type="entry name" value="CELL CYCLE PROTEIN KINASE DBF2-RELATED"/>
    <property type="match status" value="1"/>
</dbReference>
<dbReference type="PROSITE" id="PS51285">
    <property type="entry name" value="AGC_KINASE_CTER"/>
    <property type="match status" value="1"/>
</dbReference>
<evidence type="ECO:0000256" key="6">
    <source>
        <dbReference type="ARBA" id="ARBA00022777"/>
    </source>
</evidence>
<dbReference type="EMBL" id="JARBJD010000110">
    <property type="protein sequence ID" value="KAK2951979.1"/>
    <property type="molecule type" value="Genomic_DNA"/>
</dbReference>
<feature type="binding site" evidence="10">
    <location>
        <position position="118"/>
    </location>
    <ligand>
        <name>ATP</name>
        <dbReference type="ChEBI" id="CHEBI:30616"/>
    </ligand>
</feature>
<dbReference type="PROSITE" id="PS50011">
    <property type="entry name" value="PROTEIN_KINASE_DOM"/>
    <property type="match status" value="1"/>
</dbReference>
<name>A0ABQ9XJR9_9EUKA</name>
<dbReference type="InterPro" id="IPR008271">
    <property type="entry name" value="Ser/Thr_kinase_AS"/>
</dbReference>
<evidence type="ECO:0000259" key="12">
    <source>
        <dbReference type="PROSITE" id="PS50011"/>
    </source>
</evidence>
<comment type="catalytic activity">
    <reaction evidence="9">
        <text>L-seryl-[protein] + ATP = O-phospho-L-seryl-[protein] + ADP + H(+)</text>
        <dbReference type="Rhea" id="RHEA:17989"/>
        <dbReference type="Rhea" id="RHEA-COMP:9863"/>
        <dbReference type="Rhea" id="RHEA-COMP:11604"/>
        <dbReference type="ChEBI" id="CHEBI:15378"/>
        <dbReference type="ChEBI" id="CHEBI:29999"/>
        <dbReference type="ChEBI" id="CHEBI:30616"/>
        <dbReference type="ChEBI" id="CHEBI:83421"/>
        <dbReference type="ChEBI" id="CHEBI:456216"/>
        <dbReference type="EC" id="2.7.11.1"/>
    </reaction>
</comment>
<feature type="region of interest" description="Disordered" evidence="11">
    <location>
        <begin position="469"/>
        <end position="491"/>
    </location>
</feature>
<dbReference type="SMART" id="SM00133">
    <property type="entry name" value="S_TK_X"/>
    <property type="match status" value="1"/>
</dbReference>
<organism evidence="14 15">
    <name type="scientific">Blattamonas nauphoetae</name>
    <dbReference type="NCBI Taxonomy" id="2049346"/>
    <lineage>
        <taxon>Eukaryota</taxon>
        <taxon>Metamonada</taxon>
        <taxon>Preaxostyla</taxon>
        <taxon>Oxymonadida</taxon>
        <taxon>Blattamonas</taxon>
    </lineage>
</organism>
<evidence type="ECO:0000313" key="14">
    <source>
        <dbReference type="EMBL" id="KAK2951979.1"/>
    </source>
</evidence>
<feature type="compositionally biased region" description="Basic and acidic residues" evidence="11">
    <location>
        <begin position="851"/>
        <end position="860"/>
    </location>
</feature>
<keyword evidence="15" id="KW-1185">Reference proteome</keyword>
<dbReference type="InterPro" id="IPR017441">
    <property type="entry name" value="Protein_kinase_ATP_BS"/>
</dbReference>
<feature type="compositionally biased region" description="Basic and acidic residues" evidence="11">
    <location>
        <begin position="779"/>
        <end position="806"/>
    </location>
</feature>
<keyword evidence="2 14" id="KW-0723">Serine/threonine-protein kinase</keyword>
<evidence type="ECO:0000256" key="9">
    <source>
        <dbReference type="ARBA" id="ARBA00048679"/>
    </source>
</evidence>
<evidence type="ECO:0000256" key="4">
    <source>
        <dbReference type="ARBA" id="ARBA00022679"/>
    </source>
</evidence>
<dbReference type="PROSITE" id="PS00107">
    <property type="entry name" value="PROTEIN_KINASE_ATP"/>
    <property type="match status" value="1"/>
</dbReference>
<keyword evidence="5 10" id="KW-0547">Nucleotide-binding</keyword>
<dbReference type="SUPFAM" id="SSF56112">
    <property type="entry name" value="Protein kinase-like (PK-like)"/>
    <property type="match status" value="1"/>
</dbReference>
<proteinExistence type="predicted"/>
<keyword evidence="7 10" id="KW-0067">ATP-binding</keyword>
<evidence type="ECO:0000256" key="8">
    <source>
        <dbReference type="ARBA" id="ARBA00047899"/>
    </source>
</evidence>
<protein>
    <recommendedName>
        <fullName evidence="1">non-specific serine/threonine protein kinase</fullName>
        <ecNumber evidence="1">2.7.11.1</ecNumber>
    </recommendedName>
</protein>
<feature type="compositionally biased region" description="Polar residues" evidence="11">
    <location>
        <begin position="759"/>
        <end position="768"/>
    </location>
</feature>
<feature type="compositionally biased region" description="Low complexity" evidence="11">
    <location>
        <begin position="946"/>
        <end position="965"/>
    </location>
</feature>
<gene>
    <name evidence="14" type="ORF">BLNAU_13079</name>
</gene>
<evidence type="ECO:0000256" key="3">
    <source>
        <dbReference type="ARBA" id="ARBA00022553"/>
    </source>
</evidence>
<dbReference type="GO" id="GO:0004674">
    <property type="term" value="F:protein serine/threonine kinase activity"/>
    <property type="evidence" value="ECO:0007669"/>
    <property type="project" value="UniProtKB-KW"/>
</dbReference>
<dbReference type="InterPro" id="IPR000961">
    <property type="entry name" value="AGC-kinase_C"/>
</dbReference>
<accession>A0ABQ9XJR9</accession>
<reference evidence="14 15" key="1">
    <citation type="journal article" date="2022" name="bioRxiv">
        <title>Genomics of Preaxostyla Flagellates Illuminates Evolutionary Transitions and the Path Towards Mitochondrial Loss.</title>
        <authorList>
            <person name="Novak L.V.F."/>
            <person name="Treitli S.C."/>
            <person name="Pyrih J."/>
            <person name="Halakuc P."/>
            <person name="Pipaliya S.V."/>
            <person name="Vacek V."/>
            <person name="Brzon O."/>
            <person name="Soukal P."/>
            <person name="Eme L."/>
            <person name="Dacks J.B."/>
            <person name="Karnkowska A."/>
            <person name="Elias M."/>
            <person name="Hampl V."/>
        </authorList>
    </citation>
    <scope>NUCLEOTIDE SEQUENCE [LARGE SCALE GENOMIC DNA]</scope>
    <source>
        <strain evidence="14">NAU3</strain>
        <tissue evidence="14">Gut</tissue>
    </source>
</reference>
<sequence>MSHSSRINHAWTLPTDEKVKNFTSSIVDFYRELVQYLSMRRLRAISDLKYIESANLQGPDRDHFIQKCQARDLATIRLSRGHMTPSSFDWLAMLGAGAFAQVFLCRHKKTKILLAIKKIHKSVLNSEKAFVRLRTERAVSGAGKNPWLVKLYYFFQDKEYFYMAMEFVQGGDFGNLLQNCGCLDEEIGVYYFAQMICAVHSLHKSGFIHRDLKPANFLIDSKGRIKLADFGLAKGNPDFISNDDIYPTSTELPLSSKLQNGTQNSAGSPVTISTAELTETIGEHSSDWSQTFADLNSQNAASLSNTLTSQSQSSQPSMFPHLSGTFVGTPDYLAPEISNQEDYSELVDYWSLGCILYEMLTGSPPFTSDCDNSVIQKSTHWKETLKRPEDISDEAWDMITHLICDKSTRYGRNGVREIGSHPLFTKNGISWADLRTMDPPFVPELSSETDLTYFDNAILIDVNIGTDKEGMNAFPEEGTTPQPTKEDLSNRVKENDEMLRVLSEVDDFIVHEATTTTPEEDFYRQYATRISPILETLPSPTPSPAQPGQLPSPNTQLASSASSHNLLSSQAAADFLSLHSSAFSYSTPSSNPFAEYEQIQLPDGAIPIANFAKLDEARSEPILGDTFSTSAIWTDRPRESLAQTFAFVDQNASTYNLQAPKVNERKAQKSMLDTERDVLNDLIGNGTALNLNGTAIDMVQTIQPYGGGMVSQVVVPNTRSEMAATTVTFAKKKPKKGKKGKKAVGKKTTPKMERKKPSGDNTLETLQLSLPGAQYNERPASKQKDRPLTPKGERGSTPKMKDRSDRPNTPSSTPPSARHVPSIGASPHLKHLAPNDPHIHAEPAPVSPRLSDTRRSKSEYEPSPSKPSPSIRRKPAIGSSPKTGHLMRASENLTQSVSAPIPKRKDESKSPISTPLPTRGVPSSPVSNRKSTSSSAKRPTSGKAISRPTSSKTSSRTPTVKTSRPVTPHARDGGDSARRSLSPATPRKEESVGNSTKSKRTASPAVPIGVDIGPDESPKPKKATRPTSSKRTAKTGATTTDKKSN</sequence>
<evidence type="ECO:0000313" key="15">
    <source>
        <dbReference type="Proteomes" id="UP001281761"/>
    </source>
</evidence>
<comment type="caution">
    <text evidence="14">The sequence shown here is derived from an EMBL/GenBank/DDBJ whole genome shotgun (WGS) entry which is preliminary data.</text>
</comment>